<reference evidence="1 2" key="1">
    <citation type="journal article" date="2015" name="Nature">
        <title>rRNA introns, odd ribosomes, and small enigmatic genomes across a large radiation of phyla.</title>
        <authorList>
            <person name="Brown C.T."/>
            <person name="Hug L.A."/>
            <person name="Thomas B.C."/>
            <person name="Sharon I."/>
            <person name="Castelle C.J."/>
            <person name="Singh A."/>
            <person name="Wilkins M.J."/>
            <person name="Williams K.H."/>
            <person name="Banfield J.F."/>
        </authorList>
    </citation>
    <scope>NUCLEOTIDE SEQUENCE [LARGE SCALE GENOMIC DNA]</scope>
</reference>
<sequence>MAERLYRAGVQIDSMFKGYVLPVSGTCMLESDAQERADKEAAVYRSQGISDAKGVKILDEHPPKWKNG</sequence>
<evidence type="ECO:0000313" key="1">
    <source>
        <dbReference type="EMBL" id="KKR10283.1"/>
    </source>
</evidence>
<comment type="caution">
    <text evidence="1">The sequence shown here is derived from an EMBL/GenBank/DDBJ whole genome shotgun (WGS) entry which is preliminary data.</text>
</comment>
<dbReference type="EMBL" id="LBWP01000021">
    <property type="protein sequence ID" value="KKR10283.1"/>
    <property type="molecule type" value="Genomic_DNA"/>
</dbReference>
<organism evidence="1 2">
    <name type="scientific">Candidatus Woesebacteria bacterium GW2011_GWA1_39_21</name>
    <dbReference type="NCBI Taxonomy" id="1618550"/>
    <lineage>
        <taxon>Bacteria</taxon>
        <taxon>Candidatus Woeseibacteriota</taxon>
    </lineage>
</organism>
<dbReference type="STRING" id="1618550.UT39_C0021G0025"/>
<accession>A0A0G0N4F3</accession>
<gene>
    <name evidence="1" type="ORF">UT39_C0021G0025</name>
</gene>
<dbReference type="Proteomes" id="UP000034246">
    <property type="component" value="Unassembled WGS sequence"/>
</dbReference>
<evidence type="ECO:0000313" key="2">
    <source>
        <dbReference type="Proteomes" id="UP000034246"/>
    </source>
</evidence>
<protein>
    <submittedName>
        <fullName evidence="1">Uncharacterized protein</fullName>
    </submittedName>
</protein>
<name>A0A0G0N4F3_9BACT</name>
<proteinExistence type="predicted"/>
<dbReference type="AlphaFoldDB" id="A0A0G0N4F3"/>